<dbReference type="PANTHER" id="PTHR23407">
    <property type="entry name" value="ATPASE INHIBITOR/5-FORMYLTETRAHYDROFOLATE CYCLO-LIGASE"/>
    <property type="match status" value="1"/>
</dbReference>
<dbReference type="GO" id="GO:0030272">
    <property type="term" value="F:5-formyltetrahydrofolate cyclo-ligase activity"/>
    <property type="evidence" value="ECO:0007669"/>
    <property type="project" value="UniProtKB-EC"/>
</dbReference>
<accession>A0A2S9Q5S2</accession>
<feature type="binding site" evidence="4">
    <location>
        <begin position="10"/>
        <end position="14"/>
    </location>
    <ligand>
        <name>ATP</name>
        <dbReference type="ChEBI" id="CHEBI:30616"/>
    </ligand>
</feature>
<dbReference type="GO" id="GO:0009396">
    <property type="term" value="P:folic acid-containing compound biosynthetic process"/>
    <property type="evidence" value="ECO:0007669"/>
    <property type="project" value="TreeGrafter"/>
</dbReference>
<dbReference type="Gene3D" id="3.40.50.10420">
    <property type="entry name" value="NagB/RpiA/CoA transferase-like"/>
    <property type="match status" value="1"/>
</dbReference>
<keyword evidence="5" id="KW-0479">Metal-binding</keyword>
<dbReference type="InterPro" id="IPR037171">
    <property type="entry name" value="NagB/RpiA_transferase-like"/>
</dbReference>
<keyword evidence="5" id="KW-0460">Magnesium</keyword>
<keyword evidence="7" id="KW-1185">Reference proteome</keyword>
<dbReference type="NCBIfam" id="TIGR02727">
    <property type="entry name" value="MTHFS_bact"/>
    <property type="match status" value="1"/>
</dbReference>
<dbReference type="InterPro" id="IPR024185">
    <property type="entry name" value="FTHF_cligase-like_sf"/>
</dbReference>
<comment type="similarity">
    <text evidence="1 5">Belongs to the 5-formyltetrahydrofolate cyclo-ligase family.</text>
</comment>
<dbReference type="GO" id="GO:0035999">
    <property type="term" value="P:tetrahydrofolate interconversion"/>
    <property type="evidence" value="ECO:0007669"/>
    <property type="project" value="TreeGrafter"/>
</dbReference>
<dbReference type="EMBL" id="PUEJ01000012">
    <property type="protein sequence ID" value="PRH84696.1"/>
    <property type="molecule type" value="Genomic_DNA"/>
</dbReference>
<dbReference type="GO" id="GO:0005524">
    <property type="term" value="F:ATP binding"/>
    <property type="evidence" value="ECO:0007669"/>
    <property type="project" value="UniProtKB-KW"/>
</dbReference>
<evidence type="ECO:0000313" key="7">
    <source>
        <dbReference type="Proteomes" id="UP000237682"/>
    </source>
</evidence>
<keyword evidence="3 4" id="KW-0067">ATP-binding</keyword>
<evidence type="ECO:0000256" key="1">
    <source>
        <dbReference type="ARBA" id="ARBA00010638"/>
    </source>
</evidence>
<proteinExistence type="inferred from homology"/>
<dbReference type="SUPFAM" id="SSF100950">
    <property type="entry name" value="NagB/RpiA/CoA transferase-like"/>
    <property type="match status" value="1"/>
</dbReference>
<evidence type="ECO:0000256" key="5">
    <source>
        <dbReference type="RuleBase" id="RU361279"/>
    </source>
</evidence>
<comment type="catalytic activity">
    <reaction evidence="5">
        <text>(6S)-5-formyl-5,6,7,8-tetrahydrofolate + ATP = (6R)-5,10-methenyltetrahydrofolate + ADP + phosphate</text>
        <dbReference type="Rhea" id="RHEA:10488"/>
        <dbReference type="ChEBI" id="CHEBI:30616"/>
        <dbReference type="ChEBI" id="CHEBI:43474"/>
        <dbReference type="ChEBI" id="CHEBI:57455"/>
        <dbReference type="ChEBI" id="CHEBI:57457"/>
        <dbReference type="ChEBI" id="CHEBI:456216"/>
        <dbReference type="EC" id="6.3.3.2"/>
    </reaction>
</comment>
<dbReference type="GO" id="GO:0046872">
    <property type="term" value="F:metal ion binding"/>
    <property type="evidence" value="ECO:0007669"/>
    <property type="project" value="UniProtKB-KW"/>
</dbReference>
<evidence type="ECO:0000256" key="2">
    <source>
        <dbReference type="ARBA" id="ARBA00022741"/>
    </source>
</evidence>
<dbReference type="PIRSF" id="PIRSF006806">
    <property type="entry name" value="FTHF_cligase"/>
    <property type="match status" value="1"/>
</dbReference>
<evidence type="ECO:0000313" key="6">
    <source>
        <dbReference type="EMBL" id="PRH84696.1"/>
    </source>
</evidence>
<dbReference type="OrthoDB" id="9801938at2"/>
<protein>
    <recommendedName>
        <fullName evidence="5">5-formyltetrahydrofolate cyclo-ligase</fullName>
        <ecNumber evidence="5">6.3.3.2</ecNumber>
    </recommendedName>
</protein>
<dbReference type="AlphaFoldDB" id="A0A2S9Q5S2"/>
<feature type="binding site" evidence="4">
    <location>
        <begin position="135"/>
        <end position="143"/>
    </location>
    <ligand>
        <name>ATP</name>
        <dbReference type="ChEBI" id="CHEBI:30616"/>
    </ligand>
</feature>
<organism evidence="6 7">
    <name type="scientific">Labrys okinawensis</name>
    <dbReference type="NCBI Taxonomy" id="346911"/>
    <lineage>
        <taxon>Bacteria</taxon>
        <taxon>Pseudomonadati</taxon>
        <taxon>Pseudomonadota</taxon>
        <taxon>Alphaproteobacteria</taxon>
        <taxon>Hyphomicrobiales</taxon>
        <taxon>Xanthobacteraceae</taxon>
        <taxon>Labrys</taxon>
    </lineage>
</organism>
<sequence>MRVMASTDHKTQLRHKAMAARSEIRGHQRQAATARAAHHAFSRLKYTSGIVGLYQAFRDEIHPDEVAERLHHAGRKLALPTTPKYGHPLTFRAWAPGDPLVVGRHNIPEPSPEAEEVHPQVLLVPPVAFDRRGYRIGYGAGFYDRTIPQLRAMHPVFTLGYAFACQEVAFLPSEHHDVPLDAIATENEIITVTGR</sequence>
<dbReference type="Pfam" id="PF01812">
    <property type="entry name" value="5-FTHF_cyc-lig"/>
    <property type="match status" value="1"/>
</dbReference>
<feature type="binding site" evidence="4">
    <location>
        <position position="60"/>
    </location>
    <ligand>
        <name>substrate</name>
    </ligand>
</feature>
<name>A0A2S9Q5S2_9HYPH</name>
<dbReference type="EC" id="6.3.3.2" evidence="5"/>
<evidence type="ECO:0000256" key="4">
    <source>
        <dbReference type="PIRSR" id="PIRSR006806-1"/>
    </source>
</evidence>
<keyword evidence="2 4" id="KW-0547">Nucleotide-binding</keyword>
<dbReference type="PANTHER" id="PTHR23407:SF1">
    <property type="entry name" value="5-FORMYLTETRAHYDROFOLATE CYCLO-LIGASE"/>
    <property type="match status" value="1"/>
</dbReference>
<gene>
    <name evidence="6" type="ORF">C5L14_26305</name>
</gene>
<evidence type="ECO:0000256" key="3">
    <source>
        <dbReference type="ARBA" id="ARBA00022840"/>
    </source>
</evidence>
<comment type="caution">
    <text evidence="6">The sequence shown here is derived from an EMBL/GenBank/DDBJ whole genome shotgun (WGS) entry which is preliminary data.</text>
</comment>
<comment type="cofactor">
    <cofactor evidence="5">
        <name>Mg(2+)</name>
        <dbReference type="ChEBI" id="CHEBI:18420"/>
    </cofactor>
</comment>
<dbReference type="InterPro" id="IPR002698">
    <property type="entry name" value="FTHF_cligase"/>
</dbReference>
<keyword evidence="6" id="KW-0436">Ligase</keyword>
<dbReference type="Proteomes" id="UP000237682">
    <property type="component" value="Unassembled WGS sequence"/>
</dbReference>
<reference evidence="6 7" key="1">
    <citation type="submission" date="2018-02" db="EMBL/GenBank/DDBJ databases">
        <title>Whole genome sequencing of endophytic bacterium.</title>
        <authorList>
            <person name="Eedara R."/>
            <person name="Podile A.R."/>
        </authorList>
    </citation>
    <scope>NUCLEOTIDE SEQUENCE [LARGE SCALE GENOMIC DNA]</scope>
    <source>
        <strain evidence="6 7">RP1T</strain>
    </source>
</reference>